<evidence type="ECO:0000259" key="2">
    <source>
        <dbReference type="PROSITE" id="PS50010"/>
    </source>
</evidence>
<dbReference type="PROSITE" id="PS50010">
    <property type="entry name" value="DH_2"/>
    <property type="match status" value="1"/>
</dbReference>
<accession>A0A5A9MRP0</accession>
<dbReference type="EMBL" id="SOYY01000210">
    <property type="protein sequence ID" value="KAA0701344.1"/>
    <property type="molecule type" value="Genomic_DNA"/>
</dbReference>
<sequence length="111" mass="12876">MSFSPGPRTPMGAHSIQDQRDRWERKRNRVARELVQSEQKYCEQLDLVVTYFVEILKAKGTLRQDIRESIFSSIKSIHLINQTPFYPSMAVLICDNRLLIMAVCVFKAGMQ</sequence>
<dbReference type="InterPro" id="IPR035899">
    <property type="entry name" value="DBL_dom_sf"/>
</dbReference>
<dbReference type="GO" id="GO:0005886">
    <property type="term" value="C:plasma membrane"/>
    <property type="evidence" value="ECO:0007669"/>
    <property type="project" value="TreeGrafter"/>
</dbReference>
<keyword evidence="4" id="KW-1185">Reference proteome</keyword>
<comment type="caution">
    <text evidence="3">The sequence shown here is derived from an EMBL/GenBank/DDBJ whole genome shotgun (WGS) entry which is preliminary data.</text>
</comment>
<dbReference type="InterPro" id="IPR042987">
    <property type="entry name" value="ARHGEF39"/>
</dbReference>
<dbReference type="Gene3D" id="1.20.900.10">
    <property type="entry name" value="Dbl homology (DH) domain"/>
    <property type="match status" value="1"/>
</dbReference>
<dbReference type="GO" id="GO:0005085">
    <property type="term" value="F:guanyl-nucleotide exchange factor activity"/>
    <property type="evidence" value="ECO:0007669"/>
    <property type="project" value="InterPro"/>
</dbReference>
<evidence type="ECO:0000256" key="1">
    <source>
        <dbReference type="SAM" id="MobiDB-lite"/>
    </source>
</evidence>
<dbReference type="AlphaFoldDB" id="A0A5A9MRP0"/>
<dbReference type="SUPFAM" id="SSF48065">
    <property type="entry name" value="DBL homology domain (DH-domain)"/>
    <property type="match status" value="1"/>
</dbReference>
<organism evidence="3 4">
    <name type="scientific">Triplophysa tibetana</name>
    <dbReference type="NCBI Taxonomy" id="1572043"/>
    <lineage>
        <taxon>Eukaryota</taxon>
        <taxon>Metazoa</taxon>
        <taxon>Chordata</taxon>
        <taxon>Craniata</taxon>
        <taxon>Vertebrata</taxon>
        <taxon>Euteleostomi</taxon>
        <taxon>Actinopterygii</taxon>
        <taxon>Neopterygii</taxon>
        <taxon>Teleostei</taxon>
        <taxon>Ostariophysi</taxon>
        <taxon>Cypriniformes</taxon>
        <taxon>Nemacheilidae</taxon>
        <taxon>Triplophysa</taxon>
    </lineage>
</organism>
<name>A0A5A9MRP0_9TELE</name>
<dbReference type="InterPro" id="IPR000219">
    <property type="entry name" value="DH_dom"/>
</dbReference>
<evidence type="ECO:0000313" key="3">
    <source>
        <dbReference type="EMBL" id="KAA0701344.1"/>
    </source>
</evidence>
<dbReference type="PANTHER" id="PTHR47056:SF1">
    <property type="entry name" value="RHO GUANINE NUCLEOTIDE EXCHANGE FACTOR 39"/>
    <property type="match status" value="1"/>
</dbReference>
<feature type="region of interest" description="Disordered" evidence="1">
    <location>
        <begin position="1"/>
        <end position="22"/>
    </location>
</feature>
<gene>
    <name evidence="3" type="ORF">E1301_Tti024366</name>
</gene>
<dbReference type="GO" id="GO:0030335">
    <property type="term" value="P:positive regulation of cell migration"/>
    <property type="evidence" value="ECO:0007669"/>
    <property type="project" value="TreeGrafter"/>
</dbReference>
<proteinExistence type="predicted"/>
<feature type="domain" description="DH" evidence="2">
    <location>
        <begin position="26"/>
        <end position="92"/>
    </location>
</feature>
<evidence type="ECO:0000313" key="4">
    <source>
        <dbReference type="Proteomes" id="UP000324632"/>
    </source>
</evidence>
<dbReference type="Pfam" id="PF00621">
    <property type="entry name" value="RhoGEF"/>
    <property type="match status" value="1"/>
</dbReference>
<dbReference type="PANTHER" id="PTHR47056">
    <property type="entry name" value="RHO GUANINE NUCLEOTIDE EXCHANGE FACTOR 39"/>
    <property type="match status" value="1"/>
</dbReference>
<protein>
    <submittedName>
        <fullName evidence="3">Rho guanine nucleotide exchange factor 39</fullName>
    </submittedName>
</protein>
<reference evidence="3 4" key="1">
    <citation type="journal article" date="2019" name="Mol. Ecol. Resour.">
        <title>Chromosome-level genome assembly of Triplophysa tibetana, a fish adapted to the harsh high-altitude environment of the Tibetan Plateau.</title>
        <authorList>
            <person name="Yang X."/>
            <person name="Liu H."/>
            <person name="Ma Z."/>
            <person name="Zou Y."/>
            <person name="Zou M."/>
            <person name="Mao Y."/>
            <person name="Li X."/>
            <person name="Wang H."/>
            <person name="Chen T."/>
            <person name="Wang W."/>
            <person name="Yang R."/>
        </authorList>
    </citation>
    <scope>NUCLEOTIDE SEQUENCE [LARGE SCALE GENOMIC DNA]</scope>
    <source>
        <strain evidence="3">TTIB1903HZAU</strain>
        <tissue evidence="3">Muscle</tissue>
    </source>
</reference>
<dbReference type="Proteomes" id="UP000324632">
    <property type="component" value="Unassembled WGS sequence"/>
</dbReference>